<sequence length="430" mass="44241">YESCATDDACTEDICLSEGELGYPSGLCSDLCEPGEQPIPGGECDGGVCLDLFEGVGACLPLCSASSECRDGYACEDVGGGIQACVPRCTSNAQCPSLGVCDTLNGVCVRGETDCTNEEDDDEDGSYNCADTDCAATCAPIAEAACASAIPIVSTTIHGDTSGGTSGLEGTCYLGNTGHGPEEIHLFTPPAGQSGTLVVELESPTDHSIYARSSCADMLSEIDCSDAIVTEDGLPDEERLELHVRDGQTVSIVVDSYVPGEAGPYTLNVSFTPSVCGDGTVSPTEECDDGNTTSGDGCSALCAYEIEVLCEDAVELVIGENTGNTATGTSVFEGSCLGWDAPETIGRFTPPSDGTLTLTLSAEADLGIHVRESCADFGSELACVDDEGRGDHETLVIDVTGGEPLFVIVDTYRPLDSGPYTLTVAFTPAP</sequence>
<reference evidence="4 5" key="1">
    <citation type="submission" date="2014-02" db="EMBL/GenBank/DDBJ databases">
        <title>The small core and large imbalanced accessory genome model reveals a collaborative survival strategy of Sorangium cellulosum strains in nature.</title>
        <authorList>
            <person name="Han K."/>
            <person name="Peng R."/>
            <person name="Blom J."/>
            <person name="Li Y.-Z."/>
        </authorList>
    </citation>
    <scope>NUCLEOTIDE SEQUENCE [LARGE SCALE GENOMIC DNA]</scope>
    <source>
        <strain evidence="4 5">So0011-07</strain>
    </source>
</reference>
<dbReference type="AlphaFoldDB" id="A0A150RDL7"/>
<evidence type="ECO:0008006" key="6">
    <source>
        <dbReference type="Google" id="ProtNLM"/>
    </source>
</evidence>
<dbReference type="InterPro" id="IPR011936">
    <property type="entry name" value="Myxo_disulph_rpt"/>
</dbReference>
<proteinExistence type="predicted"/>
<dbReference type="Proteomes" id="UP000075635">
    <property type="component" value="Unassembled WGS sequence"/>
</dbReference>
<protein>
    <recommendedName>
        <fullName evidence="6">Disintegrin domain-containing protein</fullName>
    </recommendedName>
</protein>
<accession>A0A150RDL7</accession>
<dbReference type="EMBL" id="JEMB01002803">
    <property type="protein sequence ID" value="KYF78292.1"/>
    <property type="molecule type" value="Genomic_DNA"/>
</dbReference>
<keyword evidence="1" id="KW-0732">Signal</keyword>
<gene>
    <name evidence="4" type="ORF">BE17_23895</name>
</gene>
<evidence type="ECO:0000313" key="5">
    <source>
        <dbReference type="Proteomes" id="UP000075635"/>
    </source>
</evidence>
<keyword evidence="2" id="KW-0677">Repeat</keyword>
<dbReference type="Pfam" id="PF13948">
    <property type="entry name" value="DUF4215"/>
    <property type="match status" value="1"/>
</dbReference>
<keyword evidence="3" id="KW-1015">Disulfide bond</keyword>
<evidence type="ECO:0000256" key="2">
    <source>
        <dbReference type="ARBA" id="ARBA00022737"/>
    </source>
</evidence>
<evidence type="ECO:0000256" key="3">
    <source>
        <dbReference type="ARBA" id="ARBA00023157"/>
    </source>
</evidence>
<organism evidence="4 5">
    <name type="scientific">Sorangium cellulosum</name>
    <name type="common">Polyangium cellulosum</name>
    <dbReference type="NCBI Taxonomy" id="56"/>
    <lineage>
        <taxon>Bacteria</taxon>
        <taxon>Pseudomonadati</taxon>
        <taxon>Myxococcota</taxon>
        <taxon>Polyangia</taxon>
        <taxon>Polyangiales</taxon>
        <taxon>Polyangiaceae</taxon>
        <taxon>Sorangium</taxon>
    </lineage>
</organism>
<feature type="non-terminal residue" evidence="4">
    <location>
        <position position="1"/>
    </location>
</feature>
<evidence type="ECO:0000313" key="4">
    <source>
        <dbReference type="EMBL" id="KYF78292.1"/>
    </source>
</evidence>
<evidence type="ECO:0000256" key="1">
    <source>
        <dbReference type="ARBA" id="ARBA00022729"/>
    </source>
</evidence>
<comment type="caution">
    <text evidence="4">The sequence shown here is derived from an EMBL/GenBank/DDBJ whole genome shotgun (WGS) entry which is preliminary data.</text>
</comment>
<dbReference type="NCBIfam" id="TIGR02232">
    <property type="entry name" value="myxo_disulf_rpt"/>
    <property type="match status" value="1"/>
</dbReference>
<name>A0A150RDL7_SORCE</name>